<dbReference type="OrthoDB" id="286586at2"/>
<proteinExistence type="predicted"/>
<sequence length="124" mass="13384">MTARQLLDALTAAGCIPSVEGEELVFDTIPPEPLEPFVELLSTGLRALLTNRRWFGLDAQTGRGCGPLRDGALDPAQLLPSNVSLLCVEGDRIWDRHPLAVVTTPDAFESPAPKKQRNGRTAPV</sequence>
<reference evidence="3" key="1">
    <citation type="submission" date="2017-06" db="EMBL/GenBank/DDBJ databases">
        <title>Genome analysis of Fimbriiglobus ruber SP5, the first member of the order Planctomycetales with confirmed chitinolytic capability.</title>
        <authorList>
            <person name="Ravin N.V."/>
            <person name="Rakitin A.L."/>
            <person name="Ivanova A.A."/>
            <person name="Beletsky A.V."/>
            <person name="Kulichevskaya I.S."/>
            <person name="Mardanov A.V."/>
            <person name="Dedysh S.N."/>
        </authorList>
    </citation>
    <scope>NUCLEOTIDE SEQUENCE [LARGE SCALE GENOMIC DNA]</scope>
    <source>
        <strain evidence="3">SP5</strain>
    </source>
</reference>
<dbReference type="RefSeq" id="WP_088255979.1">
    <property type="nucleotide sequence ID" value="NZ_NIDE01000007.1"/>
</dbReference>
<accession>A0A225DY21</accession>
<name>A0A225DY21_9BACT</name>
<comment type="caution">
    <text evidence="2">The sequence shown here is derived from an EMBL/GenBank/DDBJ whole genome shotgun (WGS) entry which is preliminary data.</text>
</comment>
<evidence type="ECO:0000313" key="3">
    <source>
        <dbReference type="Proteomes" id="UP000214646"/>
    </source>
</evidence>
<evidence type="ECO:0000256" key="1">
    <source>
        <dbReference type="SAM" id="MobiDB-lite"/>
    </source>
</evidence>
<organism evidence="2 3">
    <name type="scientific">Fimbriiglobus ruber</name>
    <dbReference type="NCBI Taxonomy" id="1908690"/>
    <lineage>
        <taxon>Bacteria</taxon>
        <taxon>Pseudomonadati</taxon>
        <taxon>Planctomycetota</taxon>
        <taxon>Planctomycetia</taxon>
        <taxon>Gemmatales</taxon>
        <taxon>Gemmataceae</taxon>
        <taxon>Fimbriiglobus</taxon>
    </lineage>
</organism>
<dbReference type="EMBL" id="NIDE01000007">
    <property type="protein sequence ID" value="OWK41017.1"/>
    <property type="molecule type" value="Genomic_DNA"/>
</dbReference>
<dbReference type="AlphaFoldDB" id="A0A225DY21"/>
<keyword evidence="3" id="KW-1185">Reference proteome</keyword>
<gene>
    <name evidence="2" type="ORF">FRUB_04909</name>
</gene>
<evidence type="ECO:0000313" key="2">
    <source>
        <dbReference type="EMBL" id="OWK41017.1"/>
    </source>
</evidence>
<protein>
    <submittedName>
        <fullName evidence="2">Uncharacterized protein</fullName>
    </submittedName>
</protein>
<dbReference type="Proteomes" id="UP000214646">
    <property type="component" value="Unassembled WGS sequence"/>
</dbReference>
<feature type="region of interest" description="Disordered" evidence="1">
    <location>
        <begin position="105"/>
        <end position="124"/>
    </location>
</feature>